<gene>
    <name evidence="2" type="ORF">CWI84_00735</name>
</gene>
<dbReference type="Pfam" id="PF05545">
    <property type="entry name" value="FixQ"/>
    <property type="match status" value="1"/>
</dbReference>
<name>A0A432ZTV3_9GAMM</name>
<feature type="transmembrane region" description="Helical" evidence="1">
    <location>
        <begin position="6"/>
        <end position="26"/>
    </location>
</feature>
<dbReference type="InterPro" id="IPR008621">
    <property type="entry name" value="Cbb3-typ_cyt_oxidase_comp"/>
</dbReference>
<dbReference type="EMBL" id="PIQH01000001">
    <property type="protein sequence ID" value="RUO81319.1"/>
    <property type="molecule type" value="Genomic_DNA"/>
</dbReference>
<keyword evidence="1" id="KW-1133">Transmembrane helix</keyword>
<dbReference type="RefSeq" id="WP_126840664.1">
    <property type="nucleotide sequence ID" value="NZ_PIQH01000001.1"/>
</dbReference>
<dbReference type="AlphaFoldDB" id="A0A432ZTV3"/>
<protein>
    <submittedName>
        <fullName evidence="2">CcoQ/FixQ family Cbb3-type cytochrome c oxidase assembly chaperone</fullName>
    </submittedName>
</protein>
<proteinExistence type="predicted"/>
<accession>A0A432ZTV3</accession>
<comment type="caution">
    <text evidence="2">The sequence shown here is derived from an EMBL/GenBank/DDBJ whole genome shotgun (WGS) entry which is preliminary data.</text>
</comment>
<organism evidence="2 3">
    <name type="scientific">Idiomarina tyrosinivorans</name>
    <dbReference type="NCBI Taxonomy" id="1445662"/>
    <lineage>
        <taxon>Bacteria</taxon>
        <taxon>Pseudomonadati</taxon>
        <taxon>Pseudomonadota</taxon>
        <taxon>Gammaproteobacteria</taxon>
        <taxon>Alteromonadales</taxon>
        <taxon>Idiomarinaceae</taxon>
        <taxon>Idiomarina</taxon>
    </lineage>
</organism>
<keyword evidence="1" id="KW-0812">Transmembrane</keyword>
<evidence type="ECO:0000313" key="3">
    <source>
        <dbReference type="Proteomes" id="UP000287996"/>
    </source>
</evidence>
<reference evidence="2 3" key="1">
    <citation type="journal article" date="2011" name="Front. Microbiol.">
        <title>Genomic signatures of strain selection and enhancement in Bacillus atrophaeus var. globigii, a historical biowarfare simulant.</title>
        <authorList>
            <person name="Gibbons H.S."/>
            <person name="Broomall S.M."/>
            <person name="McNew L.A."/>
            <person name="Daligault H."/>
            <person name="Chapman C."/>
            <person name="Bruce D."/>
            <person name="Karavis M."/>
            <person name="Krepps M."/>
            <person name="McGregor P.A."/>
            <person name="Hong C."/>
            <person name="Park K.H."/>
            <person name="Akmal A."/>
            <person name="Feldman A."/>
            <person name="Lin J.S."/>
            <person name="Chang W.E."/>
            <person name="Higgs B.W."/>
            <person name="Demirev P."/>
            <person name="Lindquist J."/>
            <person name="Liem A."/>
            <person name="Fochler E."/>
            <person name="Read T.D."/>
            <person name="Tapia R."/>
            <person name="Johnson S."/>
            <person name="Bishop-Lilly K.A."/>
            <person name="Detter C."/>
            <person name="Han C."/>
            <person name="Sozhamannan S."/>
            <person name="Rosenzweig C.N."/>
            <person name="Skowronski E.W."/>
        </authorList>
    </citation>
    <scope>NUCLEOTIDE SEQUENCE [LARGE SCALE GENOMIC DNA]</scope>
    <source>
        <strain evidence="2 3">CC-PW-9</strain>
    </source>
</reference>
<evidence type="ECO:0000256" key="1">
    <source>
        <dbReference type="SAM" id="Phobius"/>
    </source>
</evidence>
<keyword evidence="3" id="KW-1185">Reference proteome</keyword>
<evidence type="ECO:0000313" key="2">
    <source>
        <dbReference type="EMBL" id="RUO81319.1"/>
    </source>
</evidence>
<dbReference type="CDD" id="cd01324">
    <property type="entry name" value="cbb3_Oxidase_CcoQ"/>
    <property type="match status" value="1"/>
</dbReference>
<sequence length="61" mass="7114">MDYGTWRGLFTIVLLVLFIAIIFWSYSRRSKKAFDEAANSIFDEDQKSESVSQESESKKDE</sequence>
<dbReference type="Proteomes" id="UP000287996">
    <property type="component" value="Unassembled WGS sequence"/>
</dbReference>
<keyword evidence="1" id="KW-0472">Membrane</keyword>